<keyword evidence="2" id="KW-0812">Transmembrane</keyword>
<keyword evidence="2" id="KW-0472">Membrane</keyword>
<dbReference type="GO" id="GO:0044695">
    <property type="term" value="C:Dsc E3 ubiquitin ligase complex"/>
    <property type="evidence" value="ECO:0007669"/>
    <property type="project" value="InterPro"/>
</dbReference>
<feature type="transmembrane region" description="Helical" evidence="2">
    <location>
        <begin position="296"/>
        <end position="313"/>
    </location>
</feature>
<evidence type="ECO:0000256" key="2">
    <source>
        <dbReference type="SAM" id="Phobius"/>
    </source>
</evidence>
<evidence type="ECO:0000313" key="5">
    <source>
        <dbReference type="Proteomes" id="UP000030653"/>
    </source>
</evidence>
<keyword evidence="5" id="KW-1185">Reference proteome</keyword>
<dbReference type="PROSITE" id="PS50053">
    <property type="entry name" value="UBIQUITIN_2"/>
    <property type="match status" value="1"/>
</dbReference>
<dbReference type="EMBL" id="JH795855">
    <property type="protein sequence ID" value="EJU06064.1"/>
    <property type="molecule type" value="Genomic_DNA"/>
</dbReference>
<dbReference type="GeneID" id="63691067"/>
<evidence type="ECO:0000256" key="1">
    <source>
        <dbReference type="SAM" id="MobiDB-lite"/>
    </source>
</evidence>
<organism evidence="4 5">
    <name type="scientific">Dacryopinax primogenitus (strain DJM 731)</name>
    <name type="common">Brown rot fungus</name>
    <dbReference type="NCBI Taxonomy" id="1858805"/>
    <lineage>
        <taxon>Eukaryota</taxon>
        <taxon>Fungi</taxon>
        <taxon>Dikarya</taxon>
        <taxon>Basidiomycota</taxon>
        <taxon>Agaricomycotina</taxon>
        <taxon>Dacrymycetes</taxon>
        <taxon>Dacrymycetales</taxon>
        <taxon>Dacrymycetaceae</taxon>
        <taxon>Dacryopinax</taxon>
    </lineage>
</organism>
<proteinExistence type="predicted"/>
<gene>
    <name evidence="4" type="ORF">DACRYDRAFT_73335</name>
</gene>
<feature type="domain" description="Ubiquitin-like" evidence="3">
    <location>
        <begin position="29"/>
        <end position="82"/>
    </location>
</feature>
<dbReference type="OMA" id="RIYVNCS"/>
<dbReference type="OrthoDB" id="2556122at2759"/>
<dbReference type="Pfam" id="PF13373">
    <property type="entry name" value="Dsc3_C"/>
    <property type="match status" value="1"/>
</dbReference>
<dbReference type="InterPro" id="IPR045226">
    <property type="entry name" value="Dsc3"/>
</dbReference>
<reference evidence="4 5" key="1">
    <citation type="journal article" date="2012" name="Science">
        <title>The Paleozoic origin of enzymatic lignin decomposition reconstructed from 31 fungal genomes.</title>
        <authorList>
            <person name="Floudas D."/>
            <person name="Binder M."/>
            <person name="Riley R."/>
            <person name="Barry K."/>
            <person name="Blanchette R.A."/>
            <person name="Henrissat B."/>
            <person name="Martinez A.T."/>
            <person name="Otillar R."/>
            <person name="Spatafora J.W."/>
            <person name="Yadav J.S."/>
            <person name="Aerts A."/>
            <person name="Benoit I."/>
            <person name="Boyd A."/>
            <person name="Carlson A."/>
            <person name="Copeland A."/>
            <person name="Coutinho P.M."/>
            <person name="de Vries R.P."/>
            <person name="Ferreira P."/>
            <person name="Findley K."/>
            <person name="Foster B."/>
            <person name="Gaskell J."/>
            <person name="Glotzer D."/>
            <person name="Gorecki P."/>
            <person name="Heitman J."/>
            <person name="Hesse C."/>
            <person name="Hori C."/>
            <person name="Igarashi K."/>
            <person name="Jurgens J.A."/>
            <person name="Kallen N."/>
            <person name="Kersten P."/>
            <person name="Kohler A."/>
            <person name="Kuees U."/>
            <person name="Kumar T.K.A."/>
            <person name="Kuo A."/>
            <person name="LaButti K."/>
            <person name="Larrondo L.F."/>
            <person name="Lindquist E."/>
            <person name="Ling A."/>
            <person name="Lombard V."/>
            <person name="Lucas S."/>
            <person name="Lundell T."/>
            <person name="Martin R."/>
            <person name="McLaughlin D.J."/>
            <person name="Morgenstern I."/>
            <person name="Morin E."/>
            <person name="Murat C."/>
            <person name="Nagy L.G."/>
            <person name="Nolan M."/>
            <person name="Ohm R.A."/>
            <person name="Patyshakuliyeva A."/>
            <person name="Rokas A."/>
            <person name="Ruiz-Duenas F.J."/>
            <person name="Sabat G."/>
            <person name="Salamov A."/>
            <person name="Samejima M."/>
            <person name="Schmutz J."/>
            <person name="Slot J.C."/>
            <person name="St John F."/>
            <person name="Stenlid J."/>
            <person name="Sun H."/>
            <person name="Sun S."/>
            <person name="Syed K."/>
            <person name="Tsang A."/>
            <person name="Wiebenga A."/>
            <person name="Young D."/>
            <person name="Pisabarro A."/>
            <person name="Eastwood D.C."/>
            <person name="Martin F."/>
            <person name="Cullen D."/>
            <person name="Grigoriev I.V."/>
            <person name="Hibbett D.S."/>
        </authorList>
    </citation>
    <scope>NUCLEOTIDE SEQUENCE [LARGE SCALE GENOMIC DNA]</scope>
    <source>
        <strain evidence="4 5">DJM-731 SS1</strain>
    </source>
</reference>
<dbReference type="RefSeq" id="XP_040632958.1">
    <property type="nucleotide sequence ID" value="XM_040776005.1"/>
</dbReference>
<sequence length="317" mass="36304">MASIPMSEKARGKQRAPLEELQNQAPRNRPITIRFTEGVPDLTLRIQEHDAIRDIKKQIREYRPQLKNRRLRLIYLGRLLTDGIIFYDWLATLEERQRRAAPQAFATELREVLVDGAASTDLKGKGRQKSKDAKDEEITWLHCSIGAEMEVDGEEERAQTAQIAPLRGFDRLANAGFTPEDIEVMRRQFYASRGETLESEDREGDDAEEHARALEEQWIDDIDNQVAAADPFSDGAEGEGVYMTTLQGLLTGFFFPLMPFYFMRQPPPPTMFTERELNPDTPFPDLVPTVIFSRRMQVAIILGLVANISYAFLRMFH</sequence>
<dbReference type="HOGENOM" id="CLU_060587_0_0_1"/>
<dbReference type="STRING" id="1858805.M5GAY3"/>
<dbReference type="InterPro" id="IPR000626">
    <property type="entry name" value="Ubiquitin-like_dom"/>
</dbReference>
<feature type="region of interest" description="Disordered" evidence="1">
    <location>
        <begin position="1"/>
        <end position="27"/>
    </location>
</feature>
<dbReference type="InterPro" id="IPR029071">
    <property type="entry name" value="Ubiquitin-like_domsf"/>
</dbReference>
<dbReference type="AlphaFoldDB" id="M5GAY3"/>
<protein>
    <recommendedName>
        <fullName evidence="3">Ubiquitin-like domain-containing protein</fullName>
    </recommendedName>
</protein>
<dbReference type="PANTHER" id="PTHR28049">
    <property type="entry name" value="TRANSMEMBRANE PROTEIN YOR223W"/>
    <property type="match status" value="1"/>
</dbReference>
<dbReference type="Proteomes" id="UP000030653">
    <property type="component" value="Unassembled WGS sequence"/>
</dbReference>
<dbReference type="InterPro" id="IPR019413">
    <property type="entry name" value="Dsc3_ub-like_dom"/>
</dbReference>
<accession>M5GAY3</accession>
<keyword evidence="2" id="KW-1133">Transmembrane helix</keyword>
<evidence type="ECO:0000313" key="4">
    <source>
        <dbReference type="EMBL" id="EJU06064.1"/>
    </source>
</evidence>
<dbReference type="SUPFAM" id="SSF54236">
    <property type="entry name" value="Ubiquitin-like"/>
    <property type="match status" value="1"/>
</dbReference>
<dbReference type="PANTHER" id="PTHR28049:SF1">
    <property type="entry name" value="DSC E3 UBIQUITIN LIGASE COMPLEX SUBUNIT 3"/>
    <property type="match status" value="1"/>
</dbReference>
<name>M5GAY3_DACPD</name>
<evidence type="ECO:0000259" key="3">
    <source>
        <dbReference type="PROSITE" id="PS50053"/>
    </source>
</evidence>
<dbReference type="InterPro" id="IPR025390">
    <property type="entry name" value="Dsc3_C"/>
</dbReference>
<dbReference type="GO" id="GO:0005783">
    <property type="term" value="C:endoplasmic reticulum"/>
    <property type="evidence" value="ECO:0007669"/>
    <property type="project" value="TreeGrafter"/>
</dbReference>
<dbReference type="Pfam" id="PF10302">
    <property type="entry name" value="Dsc3_N"/>
    <property type="match status" value="1"/>
</dbReference>
<dbReference type="Gene3D" id="3.10.20.90">
    <property type="entry name" value="Phosphatidylinositol 3-kinase Catalytic Subunit, Chain A, domain 1"/>
    <property type="match status" value="1"/>
</dbReference>